<reference evidence="6" key="1">
    <citation type="submission" date="2021-02" db="EMBL/GenBank/DDBJ databases">
        <authorList>
            <person name="Dougan E. K."/>
            <person name="Rhodes N."/>
            <person name="Thang M."/>
            <person name="Chan C."/>
        </authorList>
    </citation>
    <scope>NUCLEOTIDE SEQUENCE</scope>
</reference>
<gene>
    <name evidence="6" type="ORF">PGLA2088_LOCUS6612</name>
</gene>
<accession>A0A813ICR7</accession>
<comment type="cofactor">
    <cofactor evidence="5">
        <name>Fe(2+)</name>
        <dbReference type="ChEBI" id="CHEBI:29033"/>
    </cofactor>
    <text evidence="5">Binds 1 Fe(2+) ion per subunit.</text>
</comment>
<sequence>EADGRLVIDMVRVPDLVLGEASASEDPVWKTLDLESMPLSALWRYEVQPATGAWTKRQLHDQHVDFPSINRSISGKPYRYTYCATSPIKGRSGPLQGLVKVDVSGEREPEVWLPQPQEFLGEASFCPRAGSGPESAEDDGYIVSFLLDGRSQRSDIVVFDAQKIADGPICRLRTQSFLPHALHGSFSPELVPDQAQIEAAWSKKPTSL</sequence>
<feature type="binding site" evidence="5">
    <location>
        <position position="183"/>
    </location>
    <ligand>
        <name>Fe cation</name>
        <dbReference type="ChEBI" id="CHEBI:24875"/>
        <note>catalytic</note>
    </ligand>
</feature>
<dbReference type="GO" id="GO:0016121">
    <property type="term" value="P:carotene catabolic process"/>
    <property type="evidence" value="ECO:0007669"/>
    <property type="project" value="TreeGrafter"/>
</dbReference>
<keyword evidence="2 5" id="KW-0479">Metal-binding</keyword>
<dbReference type="AlphaFoldDB" id="A0A813ICR7"/>
<evidence type="ECO:0008006" key="8">
    <source>
        <dbReference type="Google" id="ProtNLM"/>
    </source>
</evidence>
<feature type="non-terminal residue" evidence="6">
    <location>
        <position position="1"/>
    </location>
</feature>
<keyword evidence="4 5" id="KW-0408">Iron</keyword>
<protein>
    <recommendedName>
        <fullName evidence="8">Dioxygenase</fullName>
    </recommendedName>
</protein>
<evidence type="ECO:0000256" key="3">
    <source>
        <dbReference type="ARBA" id="ARBA00023002"/>
    </source>
</evidence>
<evidence type="ECO:0000256" key="1">
    <source>
        <dbReference type="ARBA" id="ARBA00006787"/>
    </source>
</evidence>
<comment type="similarity">
    <text evidence="1">Belongs to the carotenoid oxygenase family.</text>
</comment>
<evidence type="ECO:0000256" key="2">
    <source>
        <dbReference type="ARBA" id="ARBA00022723"/>
    </source>
</evidence>
<dbReference type="Pfam" id="PF03055">
    <property type="entry name" value="RPE65"/>
    <property type="match status" value="1"/>
</dbReference>
<dbReference type="GO" id="GO:0046872">
    <property type="term" value="F:metal ion binding"/>
    <property type="evidence" value="ECO:0007669"/>
    <property type="project" value="UniProtKB-KW"/>
</dbReference>
<dbReference type="PANTHER" id="PTHR10543:SF89">
    <property type="entry name" value="CAROTENOID 9,10(9',10')-CLEAVAGE DIOXYGENASE 1"/>
    <property type="match status" value="1"/>
</dbReference>
<evidence type="ECO:0000256" key="4">
    <source>
        <dbReference type="ARBA" id="ARBA00023004"/>
    </source>
</evidence>
<dbReference type="GO" id="GO:0010436">
    <property type="term" value="F:carotenoid dioxygenase activity"/>
    <property type="evidence" value="ECO:0007669"/>
    <property type="project" value="TreeGrafter"/>
</dbReference>
<dbReference type="PANTHER" id="PTHR10543">
    <property type="entry name" value="BETA-CAROTENE DIOXYGENASE"/>
    <property type="match status" value="1"/>
</dbReference>
<evidence type="ECO:0000256" key="5">
    <source>
        <dbReference type="PIRSR" id="PIRSR604294-1"/>
    </source>
</evidence>
<evidence type="ECO:0000313" key="6">
    <source>
        <dbReference type="EMBL" id="CAE8648492.1"/>
    </source>
</evidence>
<dbReference type="Proteomes" id="UP000626109">
    <property type="component" value="Unassembled WGS sequence"/>
</dbReference>
<comment type="caution">
    <text evidence="6">The sequence shown here is derived from an EMBL/GenBank/DDBJ whole genome shotgun (WGS) entry which is preliminary data.</text>
</comment>
<dbReference type="InterPro" id="IPR004294">
    <property type="entry name" value="Carotenoid_Oase"/>
</dbReference>
<name>A0A813ICR7_POLGL</name>
<organism evidence="6 7">
    <name type="scientific">Polarella glacialis</name>
    <name type="common">Dinoflagellate</name>
    <dbReference type="NCBI Taxonomy" id="89957"/>
    <lineage>
        <taxon>Eukaryota</taxon>
        <taxon>Sar</taxon>
        <taxon>Alveolata</taxon>
        <taxon>Dinophyceae</taxon>
        <taxon>Suessiales</taxon>
        <taxon>Suessiaceae</taxon>
        <taxon>Polarella</taxon>
    </lineage>
</organism>
<proteinExistence type="inferred from homology"/>
<dbReference type="EMBL" id="CAJNNW010006646">
    <property type="protein sequence ID" value="CAE8648492.1"/>
    <property type="molecule type" value="Genomic_DNA"/>
</dbReference>
<keyword evidence="3" id="KW-0560">Oxidoreductase</keyword>
<evidence type="ECO:0000313" key="7">
    <source>
        <dbReference type="Proteomes" id="UP000626109"/>
    </source>
</evidence>